<gene>
    <name evidence="3" type="ORF">BJ508DRAFT_381060</name>
</gene>
<organism evidence="3 4">
    <name type="scientific">Ascobolus immersus RN42</name>
    <dbReference type="NCBI Taxonomy" id="1160509"/>
    <lineage>
        <taxon>Eukaryota</taxon>
        <taxon>Fungi</taxon>
        <taxon>Dikarya</taxon>
        <taxon>Ascomycota</taxon>
        <taxon>Pezizomycotina</taxon>
        <taxon>Pezizomycetes</taxon>
        <taxon>Pezizales</taxon>
        <taxon>Ascobolaceae</taxon>
        <taxon>Ascobolus</taxon>
    </lineage>
</organism>
<dbReference type="Proteomes" id="UP000275078">
    <property type="component" value="Unassembled WGS sequence"/>
</dbReference>
<evidence type="ECO:0000313" key="4">
    <source>
        <dbReference type="Proteomes" id="UP000275078"/>
    </source>
</evidence>
<proteinExistence type="predicted"/>
<sequence length="237" mass="27477">MEESEHFCPYCPRTFSSVGQRDHHLLSTRHNRCQITFREQVEDWPVIFNIYTVTVWQLSDLYFYCPFKDCDFHEHHASTFRTHVDCAHEFLVRDGQVQNFKAEVYKEKNDEDCREYGYFGPLAPANDTPRTASSSSSPTATERRIPSSVANTAETTKADAPPTPTITCNKCKADTTRSDLMRASLREEYMKRLHEDMMESLADKTVDFKESAKKREEMKAWFEEGMKMLKEVDGVAV</sequence>
<dbReference type="EMBL" id="ML119820">
    <property type="protein sequence ID" value="RPA73466.1"/>
    <property type="molecule type" value="Genomic_DNA"/>
</dbReference>
<keyword evidence="4" id="KW-1185">Reference proteome</keyword>
<dbReference type="PROSITE" id="PS00028">
    <property type="entry name" value="ZINC_FINGER_C2H2_1"/>
    <property type="match status" value="1"/>
</dbReference>
<dbReference type="InterPro" id="IPR036236">
    <property type="entry name" value="Znf_C2H2_sf"/>
</dbReference>
<dbReference type="InterPro" id="IPR013087">
    <property type="entry name" value="Znf_C2H2_type"/>
</dbReference>
<dbReference type="AlphaFoldDB" id="A0A3N4HKN6"/>
<reference evidence="3 4" key="1">
    <citation type="journal article" date="2018" name="Nat. Ecol. Evol.">
        <title>Pezizomycetes genomes reveal the molecular basis of ectomycorrhizal truffle lifestyle.</title>
        <authorList>
            <person name="Murat C."/>
            <person name="Payen T."/>
            <person name="Noel B."/>
            <person name="Kuo A."/>
            <person name="Morin E."/>
            <person name="Chen J."/>
            <person name="Kohler A."/>
            <person name="Krizsan K."/>
            <person name="Balestrini R."/>
            <person name="Da Silva C."/>
            <person name="Montanini B."/>
            <person name="Hainaut M."/>
            <person name="Levati E."/>
            <person name="Barry K.W."/>
            <person name="Belfiori B."/>
            <person name="Cichocki N."/>
            <person name="Clum A."/>
            <person name="Dockter R.B."/>
            <person name="Fauchery L."/>
            <person name="Guy J."/>
            <person name="Iotti M."/>
            <person name="Le Tacon F."/>
            <person name="Lindquist E.A."/>
            <person name="Lipzen A."/>
            <person name="Malagnac F."/>
            <person name="Mello A."/>
            <person name="Molinier V."/>
            <person name="Miyauchi S."/>
            <person name="Poulain J."/>
            <person name="Riccioni C."/>
            <person name="Rubini A."/>
            <person name="Sitrit Y."/>
            <person name="Splivallo R."/>
            <person name="Traeger S."/>
            <person name="Wang M."/>
            <person name="Zifcakova L."/>
            <person name="Wipf D."/>
            <person name="Zambonelli A."/>
            <person name="Paolocci F."/>
            <person name="Nowrousian M."/>
            <person name="Ottonello S."/>
            <person name="Baldrian P."/>
            <person name="Spatafora J.W."/>
            <person name="Henrissat B."/>
            <person name="Nagy L.G."/>
            <person name="Aury J.M."/>
            <person name="Wincker P."/>
            <person name="Grigoriev I.V."/>
            <person name="Bonfante P."/>
            <person name="Martin F.M."/>
        </authorList>
    </citation>
    <scope>NUCLEOTIDE SEQUENCE [LARGE SCALE GENOMIC DNA]</scope>
    <source>
        <strain evidence="3 4">RN42</strain>
    </source>
</reference>
<evidence type="ECO:0000259" key="2">
    <source>
        <dbReference type="PROSITE" id="PS00028"/>
    </source>
</evidence>
<name>A0A3N4HKN6_ASCIM</name>
<feature type="region of interest" description="Disordered" evidence="1">
    <location>
        <begin position="121"/>
        <end position="164"/>
    </location>
</feature>
<protein>
    <recommendedName>
        <fullName evidence="2">C2H2-type domain-containing protein</fullName>
    </recommendedName>
</protein>
<feature type="compositionally biased region" description="Low complexity" evidence="1">
    <location>
        <begin position="128"/>
        <end position="140"/>
    </location>
</feature>
<feature type="domain" description="C2H2-type" evidence="2">
    <location>
        <begin position="8"/>
        <end position="30"/>
    </location>
</feature>
<dbReference type="SUPFAM" id="SSF57667">
    <property type="entry name" value="beta-beta-alpha zinc fingers"/>
    <property type="match status" value="1"/>
</dbReference>
<evidence type="ECO:0000313" key="3">
    <source>
        <dbReference type="EMBL" id="RPA73466.1"/>
    </source>
</evidence>
<evidence type="ECO:0000256" key="1">
    <source>
        <dbReference type="SAM" id="MobiDB-lite"/>
    </source>
</evidence>
<accession>A0A3N4HKN6</accession>